<dbReference type="CDD" id="cd04185">
    <property type="entry name" value="GT_2_like_b"/>
    <property type="match status" value="1"/>
</dbReference>
<name>A0ABV1CY29_9FIRM</name>
<dbReference type="EMBL" id="JBBMEU010000075">
    <property type="protein sequence ID" value="MEQ2423049.1"/>
    <property type="molecule type" value="Genomic_DNA"/>
</dbReference>
<comment type="caution">
    <text evidence="6">The sequence shown here is derived from an EMBL/GenBank/DDBJ whole genome shotgun (WGS) entry which is preliminary data.</text>
</comment>
<sequence length="308" mass="36252">MNLVAAIVVTYNRQEFLVKCIHALLEQSIKCDILIIDNASTDKTFEYIKQAKKEYQNIFYFNTGENLGGAGGFNYGIKKALFMKYKYIWLMDDDCFPTKTALEILLKYDKILNGKYGWLASEVLWTDFSLCKMNYPKLKRRIKNNFDMYHLIEAIQASFVSLFLTVDTVKCVGLPVKEFFIWGDDVEFTRRIAVRKKLKSFYVPESKVIHAMRDNNGSNIATDTVSRLDRYIYAFRNEYFLFHKEGIKGILFYHMKCCFNILKIICIAKSERIKRMKIIIDGYMKGKNFHPCIEYFQTRNEESQCLKK</sequence>
<keyword evidence="7" id="KW-1185">Reference proteome</keyword>
<dbReference type="SUPFAM" id="SSF53448">
    <property type="entry name" value="Nucleotide-diphospho-sugar transferases"/>
    <property type="match status" value="1"/>
</dbReference>
<dbReference type="Proteomes" id="UP001433088">
    <property type="component" value="Unassembled WGS sequence"/>
</dbReference>
<reference evidence="6 7" key="1">
    <citation type="submission" date="2024-03" db="EMBL/GenBank/DDBJ databases">
        <title>Human intestinal bacterial collection.</title>
        <authorList>
            <person name="Pauvert C."/>
            <person name="Hitch T.C.A."/>
            <person name="Clavel T."/>
        </authorList>
    </citation>
    <scope>NUCLEOTIDE SEQUENCE [LARGE SCALE GENOMIC DNA]</scope>
    <source>
        <strain evidence="6 7">CLA-AA-H81</strain>
    </source>
</reference>
<proteinExistence type="inferred from homology"/>
<organism evidence="6 7">
    <name type="scientific">Megasphaera intestinihominis</name>
    <dbReference type="NCBI Taxonomy" id="3133159"/>
    <lineage>
        <taxon>Bacteria</taxon>
        <taxon>Bacillati</taxon>
        <taxon>Bacillota</taxon>
        <taxon>Negativicutes</taxon>
        <taxon>Veillonellales</taxon>
        <taxon>Veillonellaceae</taxon>
        <taxon>Megasphaera</taxon>
    </lineage>
</organism>
<dbReference type="PANTHER" id="PTHR43179:SF12">
    <property type="entry name" value="GALACTOFURANOSYLTRANSFERASE GLFT2"/>
    <property type="match status" value="1"/>
</dbReference>
<keyword evidence="4" id="KW-0808">Transferase</keyword>
<gene>
    <name evidence="6" type="ORF">WMO23_09955</name>
</gene>
<evidence type="ECO:0000259" key="5">
    <source>
        <dbReference type="Pfam" id="PF00535"/>
    </source>
</evidence>
<dbReference type="RefSeq" id="WP_349173948.1">
    <property type="nucleotide sequence ID" value="NZ_JBBMEU010000075.1"/>
</dbReference>
<evidence type="ECO:0000313" key="6">
    <source>
        <dbReference type="EMBL" id="MEQ2423049.1"/>
    </source>
</evidence>
<dbReference type="Gene3D" id="3.90.550.10">
    <property type="entry name" value="Spore Coat Polysaccharide Biosynthesis Protein SpsA, Chain A"/>
    <property type="match status" value="1"/>
</dbReference>
<comment type="pathway">
    <text evidence="1">Cell wall biogenesis; cell wall polysaccharide biosynthesis.</text>
</comment>
<dbReference type="InterPro" id="IPR029044">
    <property type="entry name" value="Nucleotide-diphossugar_trans"/>
</dbReference>
<protein>
    <submittedName>
        <fullName evidence="6">Glycosyltransferase family 2 protein</fullName>
    </submittedName>
</protein>
<accession>A0ABV1CY29</accession>
<dbReference type="InterPro" id="IPR001173">
    <property type="entry name" value="Glyco_trans_2-like"/>
</dbReference>
<evidence type="ECO:0000256" key="2">
    <source>
        <dbReference type="ARBA" id="ARBA00006739"/>
    </source>
</evidence>
<keyword evidence="3" id="KW-0328">Glycosyltransferase</keyword>
<evidence type="ECO:0000313" key="7">
    <source>
        <dbReference type="Proteomes" id="UP001433088"/>
    </source>
</evidence>
<dbReference type="Pfam" id="PF00535">
    <property type="entry name" value="Glycos_transf_2"/>
    <property type="match status" value="1"/>
</dbReference>
<evidence type="ECO:0000256" key="4">
    <source>
        <dbReference type="ARBA" id="ARBA00022679"/>
    </source>
</evidence>
<dbReference type="PANTHER" id="PTHR43179">
    <property type="entry name" value="RHAMNOSYLTRANSFERASE WBBL"/>
    <property type="match status" value="1"/>
</dbReference>
<evidence type="ECO:0000256" key="3">
    <source>
        <dbReference type="ARBA" id="ARBA00022676"/>
    </source>
</evidence>
<comment type="similarity">
    <text evidence="2">Belongs to the glycosyltransferase 2 family.</text>
</comment>
<feature type="domain" description="Glycosyltransferase 2-like" evidence="5">
    <location>
        <begin position="7"/>
        <end position="108"/>
    </location>
</feature>
<evidence type="ECO:0000256" key="1">
    <source>
        <dbReference type="ARBA" id="ARBA00004776"/>
    </source>
</evidence>